<comment type="caution">
    <text evidence="1">The sequence shown here is derived from an EMBL/GenBank/DDBJ whole genome shotgun (WGS) entry which is preliminary data.</text>
</comment>
<proteinExistence type="predicted"/>
<organism evidence="1 2">
    <name type="scientific">Shewanella surugensis</name>
    <dbReference type="NCBI Taxonomy" id="212020"/>
    <lineage>
        <taxon>Bacteria</taxon>
        <taxon>Pseudomonadati</taxon>
        <taxon>Pseudomonadota</taxon>
        <taxon>Gammaproteobacteria</taxon>
        <taxon>Alteromonadales</taxon>
        <taxon>Shewanellaceae</taxon>
        <taxon>Shewanella</taxon>
    </lineage>
</organism>
<reference evidence="1 2" key="1">
    <citation type="submission" date="2022-01" db="EMBL/GenBank/DDBJ databases">
        <title>Whole genome-based taxonomy of the Shewanellaceae.</title>
        <authorList>
            <person name="Martin-Rodriguez A.J."/>
        </authorList>
    </citation>
    <scope>NUCLEOTIDE SEQUENCE [LARGE SCALE GENOMIC DNA]</scope>
    <source>
        <strain evidence="1 2">DSM 17177</strain>
    </source>
</reference>
<accession>A0ABT0LFE8</accession>
<dbReference type="EMBL" id="JAKIKS010000072">
    <property type="protein sequence ID" value="MCL1126070.1"/>
    <property type="molecule type" value="Genomic_DNA"/>
</dbReference>
<dbReference type="Proteomes" id="UP001203423">
    <property type="component" value="Unassembled WGS sequence"/>
</dbReference>
<evidence type="ECO:0000313" key="1">
    <source>
        <dbReference type="EMBL" id="MCL1126070.1"/>
    </source>
</evidence>
<gene>
    <name evidence="1" type="ORF">L2764_16710</name>
</gene>
<name>A0ABT0LFE8_9GAMM</name>
<protein>
    <submittedName>
        <fullName evidence="1">Uncharacterized protein</fullName>
    </submittedName>
</protein>
<evidence type="ECO:0000313" key="2">
    <source>
        <dbReference type="Proteomes" id="UP001203423"/>
    </source>
</evidence>
<keyword evidence="2" id="KW-1185">Reference proteome</keyword>
<sequence length="442" mass="48797">MTVSFTPNSLSWSDVDNLSTSVRNLSSASNEHNIQLTAQEDGDTVVLYARDTTKTGSLYPSQQGSVSKERPELAFKATQAAFENLYEKAGLDTKQLETFFSNITEQPNRETSALKEGEILRLCTMAKAAKAAHLSQSTAQMQTERAQTLSSQPPLSLSTASKALQKEYQSHDATNTYIKDSYSSKDALNRFSINTIKGIGNAILSFFASIRASHSSDVILIVGTAKKDLETAGRKIDQNPIATAFDNLKQKNTAPTHVKSEVITLHALKIGDTTETKEKLLKELGSTMRELAIGETAVYPFQHEGHWMLVTIKKTNQDDFQLSGLSTSKHMPKLALGFIETQKYEKALKEAMSIIKQQVPKAHFSEDNILCGQVQNVIGSSCGGYIYDIAERMSRNGGNEVSAFNELANEVKDLTTHARQEYEVNTLRHNLVLQQDYSIIGE</sequence>
<dbReference type="RefSeq" id="WP_248941408.1">
    <property type="nucleotide sequence ID" value="NZ_JAKIKS010000072.1"/>
</dbReference>